<feature type="chain" id="PRO_5044711017" evidence="1">
    <location>
        <begin position="29"/>
        <end position="93"/>
    </location>
</feature>
<comment type="caution">
    <text evidence="2">The sequence shown here is derived from an EMBL/GenBank/DDBJ whole genome shotgun (WGS) entry which is preliminary data.</text>
</comment>
<proteinExistence type="predicted"/>
<keyword evidence="3" id="KW-1185">Reference proteome</keyword>
<dbReference type="EMBL" id="JBAMIC010000002">
    <property type="protein sequence ID" value="KAK7111818.1"/>
    <property type="molecule type" value="Genomic_DNA"/>
</dbReference>
<evidence type="ECO:0000313" key="3">
    <source>
        <dbReference type="Proteomes" id="UP001374579"/>
    </source>
</evidence>
<dbReference type="EMBL" id="JBAMIC010000002">
    <property type="protein sequence ID" value="KAK7111817.1"/>
    <property type="molecule type" value="Genomic_DNA"/>
</dbReference>
<reference evidence="2 3" key="1">
    <citation type="submission" date="2024-02" db="EMBL/GenBank/DDBJ databases">
        <title>Chromosome-scale genome assembly of the rough periwinkle Littorina saxatilis.</title>
        <authorList>
            <person name="De Jode A."/>
            <person name="Faria R."/>
            <person name="Formenti G."/>
            <person name="Sims Y."/>
            <person name="Smith T.P."/>
            <person name="Tracey A."/>
            <person name="Wood J.M.D."/>
            <person name="Zagrodzka Z.B."/>
            <person name="Johannesson K."/>
            <person name="Butlin R.K."/>
            <person name="Leder E.H."/>
        </authorList>
    </citation>
    <scope>NUCLEOTIDE SEQUENCE [LARGE SCALE GENOMIC DNA]</scope>
    <source>
        <strain evidence="2">Snail1</strain>
        <tissue evidence="2">Muscle</tissue>
    </source>
</reference>
<dbReference type="AlphaFoldDB" id="A0AAN9BTR5"/>
<sequence length="93" mass="10843">MSPKLRPFQTALVLLLVGSFSLFRATHAVWFNPRQTATARPAVFYDDGRDYTVTVNLRELILQQKCKDWKILYYSLWRRYCYSSGSTSDTVLV</sequence>
<keyword evidence="1" id="KW-0732">Signal</keyword>
<feature type="signal peptide" evidence="1">
    <location>
        <begin position="1"/>
        <end position="28"/>
    </location>
</feature>
<accession>A0AAN9BTR5</accession>
<gene>
    <name evidence="2" type="ORF">V1264_011386</name>
</gene>
<evidence type="ECO:0000256" key="1">
    <source>
        <dbReference type="SAM" id="SignalP"/>
    </source>
</evidence>
<protein>
    <submittedName>
        <fullName evidence="2">Uncharacterized protein</fullName>
    </submittedName>
</protein>
<organism evidence="2 3">
    <name type="scientific">Littorina saxatilis</name>
    <dbReference type="NCBI Taxonomy" id="31220"/>
    <lineage>
        <taxon>Eukaryota</taxon>
        <taxon>Metazoa</taxon>
        <taxon>Spiralia</taxon>
        <taxon>Lophotrochozoa</taxon>
        <taxon>Mollusca</taxon>
        <taxon>Gastropoda</taxon>
        <taxon>Caenogastropoda</taxon>
        <taxon>Littorinimorpha</taxon>
        <taxon>Littorinoidea</taxon>
        <taxon>Littorinidae</taxon>
        <taxon>Littorina</taxon>
    </lineage>
</organism>
<dbReference type="Proteomes" id="UP001374579">
    <property type="component" value="Unassembled WGS sequence"/>
</dbReference>
<name>A0AAN9BTR5_9CAEN</name>
<evidence type="ECO:0000313" key="2">
    <source>
        <dbReference type="EMBL" id="KAK7111818.1"/>
    </source>
</evidence>